<evidence type="ECO:0000313" key="3">
    <source>
        <dbReference type="EMBL" id="WCE12182.1"/>
    </source>
</evidence>
<dbReference type="EMBL" id="CP116347">
    <property type="protein sequence ID" value="WCE12182.1"/>
    <property type="molecule type" value="Genomic_DNA"/>
</dbReference>
<name>A0AAX3L821_9ENTR</name>
<keyword evidence="1" id="KW-1133">Transmembrane helix</keyword>
<dbReference type="InterPro" id="IPR050879">
    <property type="entry name" value="Acyltransferase_3"/>
</dbReference>
<dbReference type="GO" id="GO:0016747">
    <property type="term" value="F:acyltransferase activity, transferring groups other than amino-acyl groups"/>
    <property type="evidence" value="ECO:0007669"/>
    <property type="project" value="InterPro"/>
</dbReference>
<dbReference type="Pfam" id="PF01757">
    <property type="entry name" value="Acyl_transf_3"/>
    <property type="match status" value="1"/>
</dbReference>
<gene>
    <name evidence="3" type="ORF">PHA72_19245</name>
</gene>
<feature type="transmembrane region" description="Helical" evidence="1">
    <location>
        <begin position="15"/>
        <end position="34"/>
    </location>
</feature>
<proteinExistence type="predicted"/>
<keyword evidence="1" id="KW-0472">Membrane</keyword>
<keyword evidence="4" id="KW-1185">Reference proteome</keyword>
<feature type="transmembrane region" description="Helical" evidence="1">
    <location>
        <begin position="88"/>
        <end position="113"/>
    </location>
</feature>
<dbReference type="GO" id="GO:0016020">
    <property type="term" value="C:membrane"/>
    <property type="evidence" value="ECO:0007669"/>
    <property type="project" value="TreeGrafter"/>
</dbReference>
<feature type="transmembrane region" description="Helical" evidence="1">
    <location>
        <begin position="201"/>
        <end position="221"/>
    </location>
</feature>
<dbReference type="PANTHER" id="PTHR23028">
    <property type="entry name" value="ACETYLTRANSFERASE"/>
    <property type="match status" value="1"/>
</dbReference>
<dbReference type="AlphaFoldDB" id="A0AAX3L821"/>
<feature type="transmembrane region" description="Helical" evidence="1">
    <location>
        <begin position="256"/>
        <end position="274"/>
    </location>
</feature>
<keyword evidence="3" id="KW-0012">Acyltransferase</keyword>
<dbReference type="GO" id="GO:0000271">
    <property type="term" value="P:polysaccharide biosynthetic process"/>
    <property type="evidence" value="ECO:0007669"/>
    <property type="project" value="TreeGrafter"/>
</dbReference>
<feature type="transmembrane region" description="Helical" evidence="1">
    <location>
        <begin position="318"/>
        <end position="334"/>
    </location>
</feature>
<dbReference type="InterPro" id="IPR002656">
    <property type="entry name" value="Acyl_transf_3_dom"/>
</dbReference>
<feature type="domain" description="Acyltransferase 3" evidence="2">
    <location>
        <begin position="12"/>
        <end position="333"/>
    </location>
</feature>
<evidence type="ECO:0000256" key="1">
    <source>
        <dbReference type="SAM" id="Phobius"/>
    </source>
</evidence>
<dbReference type="RefSeq" id="WP_059306117.1">
    <property type="nucleotide sequence ID" value="NZ_CP076536.1"/>
</dbReference>
<feature type="transmembrane region" description="Helical" evidence="1">
    <location>
        <begin position="170"/>
        <end position="194"/>
    </location>
</feature>
<organism evidence="3 4">
    <name type="scientific">Enterobacter ludwigii</name>
    <dbReference type="NCBI Taxonomy" id="299767"/>
    <lineage>
        <taxon>Bacteria</taxon>
        <taxon>Pseudomonadati</taxon>
        <taxon>Pseudomonadota</taxon>
        <taxon>Gammaproteobacteria</taxon>
        <taxon>Enterobacterales</taxon>
        <taxon>Enterobacteriaceae</taxon>
        <taxon>Enterobacter</taxon>
        <taxon>Enterobacter cloacae complex</taxon>
    </lineage>
</organism>
<dbReference type="PANTHER" id="PTHR23028:SF53">
    <property type="entry name" value="ACYL_TRANSF_3 DOMAIN-CONTAINING PROTEIN"/>
    <property type="match status" value="1"/>
</dbReference>
<accession>A0AAX3L821</accession>
<keyword evidence="3" id="KW-0808">Transferase</keyword>
<evidence type="ECO:0000259" key="2">
    <source>
        <dbReference type="Pfam" id="PF01757"/>
    </source>
</evidence>
<dbReference type="Proteomes" id="UP001210538">
    <property type="component" value="Chromosome"/>
</dbReference>
<feature type="transmembrane region" description="Helical" evidence="1">
    <location>
        <begin position="294"/>
        <end position="311"/>
    </location>
</feature>
<sequence>MFELTKNRSTTLESFRAISAFTVMLAHCYIIFISKRYPDIYPIAGALAQSSVMFFFVLSGFLIGLSVKNNLNRNKGAFSIKEYADARFFRIYPPLIFSLVLAAFLSLLSIYVFNMPDGKPLSAWARMPGYSLDFIPTQYFSTLTFSNYLLNQGVSSNGSLWSLPIEVWCYVVAGMTFVRNIWVKVISVCLFLILQDMHIKFRLFSLVWALSFAMAFAMPIIAKIKNTSFICILISLTMAFFAKNNLVEFYTTKTGLYFNTFIGLSFLFLLIPLLKHDLKINIFKAHARYSYSLYLIHFPLMIFAIALLMRYDISNPNYDIIAFILVPLVCIWVSKKTALLFEDRNRIKNILAR</sequence>
<keyword evidence="1" id="KW-0812">Transmembrane</keyword>
<reference evidence="3 4" key="1">
    <citation type="submission" date="2023-01" db="EMBL/GenBank/DDBJ databases">
        <title>Genome sequence resource and annotation of Enterobacter ludwigii, an economically important pathogen of seedling wilt with strawberry.</title>
        <authorList>
            <person name="Xie Y."/>
        </authorList>
    </citation>
    <scope>NUCLEOTIDE SEQUENCE [LARGE SCALE GENOMIC DNA]</scope>
    <source>
        <strain evidence="3 4">CM-TZ4</strain>
    </source>
</reference>
<protein>
    <submittedName>
        <fullName evidence="3">Acyltransferase</fullName>
    </submittedName>
</protein>
<evidence type="ECO:0000313" key="4">
    <source>
        <dbReference type="Proteomes" id="UP001210538"/>
    </source>
</evidence>
<feature type="transmembrane region" description="Helical" evidence="1">
    <location>
        <begin position="40"/>
        <end position="67"/>
    </location>
</feature>